<dbReference type="Proteomes" id="UP000245783">
    <property type="component" value="Unassembled WGS sequence"/>
</dbReference>
<dbReference type="GO" id="GO:0030686">
    <property type="term" value="C:90S preribosome"/>
    <property type="evidence" value="ECO:0007669"/>
    <property type="project" value="InterPro"/>
</dbReference>
<evidence type="ECO:0000256" key="2">
    <source>
        <dbReference type="ARBA" id="ARBA00011022"/>
    </source>
</evidence>
<feature type="region of interest" description="Disordered" evidence="5">
    <location>
        <begin position="64"/>
        <end position="155"/>
    </location>
</feature>
<keyword evidence="7" id="KW-1185">Reference proteome</keyword>
<feature type="region of interest" description="Disordered" evidence="5">
    <location>
        <begin position="1"/>
        <end position="52"/>
    </location>
</feature>
<dbReference type="EMBL" id="KZ819352">
    <property type="protein sequence ID" value="PWN46058.1"/>
    <property type="molecule type" value="Genomic_DNA"/>
</dbReference>
<comment type="similarity">
    <text evidence="2">Belongs to the SLX9 family.</text>
</comment>
<name>A0A316WAM0_9BASI</name>
<dbReference type="InterPro" id="IPR028160">
    <property type="entry name" value="Slx9-like"/>
</dbReference>
<feature type="compositionally biased region" description="Low complexity" evidence="5">
    <location>
        <begin position="26"/>
        <end position="47"/>
    </location>
</feature>
<reference evidence="6 7" key="1">
    <citation type="journal article" date="2018" name="Mol. Biol. Evol.">
        <title>Broad Genomic Sampling Reveals a Smut Pathogenic Ancestry of the Fungal Clade Ustilaginomycotina.</title>
        <authorList>
            <person name="Kijpornyongpan T."/>
            <person name="Mondo S.J."/>
            <person name="Barry K."/>
            <person name="Sandor L."/>
            <person name="Lee J."/>
            <person name="Lipzen A."/>
            <person name="Pangilinan J."/>
            <person name="LaButti K."/>
            <person name="Hainaut M."/>
            <person name="Henrissat B."/>
            <person name="Grigoriev I.V."/>
            <person name="Spatafora J.W."/>
            <person name="Aime M.C."/>
        </authorList>
    </citation>
    <scope>NUCLEOTIDE SEQUENCE [LARGE SCALE GENOMIC DNA]</scope>
    <source>
        <strain evidence="6 7">MCA 4658</strain>
    </source>
</reference>
<gene>
    <name evidence="6" type="ORF">IE81DRAFT_344123</name>
</gene>
<protein>
    <recommendedName>
        <fullName evidence="3">Ribosome biogenesis protein SLX9</fullName>
    </recommendedName>
</protein>
<keyword evidence="4" id="KW-0539">Nucleus</keyword>
<dbReference type="Pfam" id="PF15341">
    <property type="entry name" value="SLX9"/>
    <property type="match status" value="1"/>
</dbReference>
<evidence type="ECO:0000256" key="3">
    <source>
        <dbReference type="ARBA" id="ARBA00021321"/>
    </source>
</evidence>
<comment type="subcellular location">
    <subcellularLocation>
        <location evidence="1">Nucleus</location>
        <location evidence="1">Nucleolus</location>
    </subcellularLocation>
</comment>
<accession>A0A316WAM0</accession>
<dbReference type="GO" id="GO:0005730">
    <property type="term" value="C:nucleolus"/>
    <property type="evidence" value="ECO:0007669"/>
    <property type="project" value="UniProtKB-SubCell"/>
</dbReference>
<evidence type="ECO:0000256" key="5">
    <source>
        <dbReference type="SAM" id="MobiDB-lite"/>
    </source>
</evidence>
<evidence type="ECO:0000313" key="6">
    <source>
        <dbReference type="EMBL" id="PWN46058.1"/>
    </source>
</evidence>
<proteinExistence type="inferred from homology"/>
<dbReference type="InParanoid" id="A0A316WAM0"/>
<evidence type="ECO:0000256" key="4">
    <source>
        <dbReference type="ARBA" id="ARBA00023242"/>
    </source>
</evidence>
<feature type="compositionally biased region" description="Acidic residues" evidence="5">
    <location>
        <begin position="118"/>
        <end position="131"/>
    </location>
</feature>
<sequence length="198" mass="21313">MARATLRGKAPPQRKKTTSTLSKGKASSTGQANASSAGSNARGAVSKAAKRASFRASLMAGKAEEFPIPKNVGPGQGDTVSRSALRRRKRRAREALAADEAAGRRGGVQDVQDALKDVEDEIEMEDEAAEEEQQKQQVNGVGAPQARPQRVSEKMRKRVLIEEQARQKAITSDAAFRANPFQALRAHAQTSLALEPKR</sequence>
<organism evidence="6 7">
    <name type="scientific">Ceraceosorus guamensis</name>
    <dbReference type="NCBI Taxonomy" id="1522189"/>
    <lineage>
        <taxon>Eukaryota</taxon>
        <taxon>Fungi</taxon>
        <taxon>Dikarya</taxon>
        <taxon>Basidiomycota</taxon>
        <taxon>Ustilaginomycotina</taxon>
        <taxon>Exobasidiomycetes</taxon>
        <taxon>Ceraceosorales</taxon>
        <taxon>Ceraceosoraceae</taxon>
        <taxon>Ceraceosorus</taxon>
    </lineage>
</organism>
<dbReference type="STRING" id="1522189.A0A316WAM0"/>
<dbReference type="GeneID" id="37037643"/>
<dbReference type="GO" id="GO:0000462">
    <property type="term" value="P:maturation of SSU-rRNA from tricistronic rRNA transcript (SSU-rRNA, 5.8S rRNA, LSU-rRNA)"/>
    <property type="evidence" value="ECO:0007669"/>
    <property type="project" value="InterPro"/>
</dbReference>
<evidence type="ECO:0000256" key="1">
    <source>
        <dbReference type="ARBA" id="ARBA00004604"/>
    </source>
</evidence>
<dbReference type="AlphaFoldDB" id="A0A316WAM0"/>
<dbReference type="OrthoDB" id="18703at2759"/>
<dbReference type="RefSeq" id="XP_025373218.1">
    <property type="nucleotide sequence ID" value="XM_025515773.1"/>
</dbReference>
<evidence type="ECO:0000313" key="7">
    <source>
        <dbReference type="Proteomes" id="UP000245783"/>
    </source>
</evidence>
<dbReference type="GO" id="GO:0030688">
    <property type="term" value="C:preribosome, small subunit precursor"/>
    <property type="evidence" value="ECO:0007669"/>
    <property type="project" value="InterPro"/>
</dbReference>